<dbReference type="Pfam" id="PF00294">
    <property type="entry name" value="PfkB"/>
    <property type="match status" value="1"/>
</dbReference>
<evidence type="ECO:0000259" key="4">
    <source>
        <dbReference type="Pfam" id="PF00294"/>
    </source>
</evidence>
<dbReference type="RefSeq" id="WP_130022160.1">
    <property type="nucleotide sequence ID" value="NZ_SEWF01000022.1"/>
</dbReference>
<dbReference type="InterPro" id="IPR011611">
    <property type="entry name" value="PfkB_dom"/>
</dbReference>
<evidence type="ECO:0000256" key="2">
    <source>
        <dbReference type="ARBA" id="ARBA00022679"/>
    </source>
</evidence>
<dbReference type="AlphaFoldDB" id="A0A4V1ZD32"/>
<comment type="similarity">
    <text evidence="1">Belongs to the carbohydrate kinase PfkB family.</text>
</comment>
<proteinExistence type="inferred from homology"/>
<dbReference type="InterPro" id="IPR052700">
    <property type="entry name" value="Carb_kinase_PfkB-like"/>
</dbReference>
<dbReference type="EMBL" id="SEWF01000022">
    <property type="protein sequence ID" value="RYU94750.1"/>
    <property type="molecule type" value="Genomic_DNA"/>
</dbReference>
<dbReference type="Proteomes" id="UP000293162">
    <property type="component" value="Unassembled WGS sequence"/>
</dbReference>
<dbReference type="PANTHER" id="PTHR43320">
    <property type="entry name" value="SUGAR KINASE"/>
    <property type="match status" value="1"/>
</dbReference>
<gene>
    <name evidence="5" type="ORF">EWM59_15580</name>
</gene>
<dbReference type="GO" id="GO:0016301">
    <property type="term" value="F:kinase activity"/>
    <property type="evidence" value="ECO:0007669"/>
    <property type="project" value="UniProtKB-KW"/>
</dbReference>
<evidence type="ECO:0000256" key="1">
    <source>
        <dbReference type="ARBA" id="ARBA00010688"/>
    </source>
</evidence>
<dbReference type="CDD" id="cd01166">
    <property type="entry name" value="KdgK"/>
    <property type="match status" value="1"/>
</dbReference>
<protein>
    <submittedName>
        <fullName evidence="5">Sugar kinase</fullName>
    </submittedName>
</protein>
<accession>A0A4V1ZD32</accession>
<comment type="caution">
    <text evidence="5">The sequence shown here is derived from an EMBL/GenBank/DDBJ whole genome shotgun (WGS) entry which is preliminary data.</text>
</comment>
<reference evidence="5 6" key="1">
    <citation type="submission" date="2019-02" db="EMBL/GenBank/DDBJ databases">
        <title>Bacterial novel species Emticicia sp. 17J42-9 isolated from soil.</title>
        <authorList>
            <person name="Jung H.-Y."/>
        </authorList>
    </citation>
    <scope>NUCLEOTIDE SEQUENCE [LARGE SCALE GENOMIC DNA]</scope>
    <source>
        <strain evidence="5 6">17J42-9</strain>
    </source>
</reference>
<keyword evidence="3 5" id="KW-0418">Kinase</keyword>
<name>A0A4V1ZD32_9BACT</name>
<keyword evidence="6" id="KW-1185">Reference proteome</keyword>
<dbReference type="Gene3D" id="3.40.1190.20">
    <property type="match status" value="1"/>
</dbReference>
<dbReference type="InterPro" id="IPR029056">
    <property type="entry name" value="Ribokinase-like"/>
</dbReference>
<dbReference type="PANTHER" id="PTHR43320:SF2">
    <property type="entry name" value="2-DEHYDRO-3-DEOXYGLUCONOKINASE_2-DEHYDRO-3-DEOXYGALACTONOKINASE"/>
    <property type="match status" value="1"/>
</dbReference>
<evidence type="ECO:0000313" key="5">
    <source>
        <dbReference type="EMBL" id="RYU94750.1"/>
    </source>
</evidence>
<organism evidence="5 6">
    <name type="scientific">Emticicia agri</name>
    <dbReference type="NCBI Taxonomy" id="2492393"/>
    <lineage>
        <taxon>Bacteria</taxon>
        <taxon>Pseudomonadati</taxon>
        <taxon>Bacteroidota</taxon>
        <taxon>Cytophagia</taxon>
        <taxon>Cytophagales</taxon>
        <taxon>Leadbetterellaceae</taxon>
        <taxon>Emticicia</taxon>
    </lineage>
</organism>
<evidence type="ECO:0000256" key="3">
    <source>
        <dbReference type="ARBA" id="ARBA00022777"/>
    </source>
</evidence>
<keyword evidence="2" id="KW-0808">Transferase</keyword>
<dbReference type="OrthoDB" id="9813569at2"/>
<dbReference type="SUPFAM" id="SSF53613">
    <property type="entry name" value="Ribokinase-like"/>
    <property type="match status" value="1"/>
</dbReference>
<sequence length="335" mass="37313">MPKIVTFGEILLRLSTPNFQKIEQAQSFNATFGGTEMNVGASLVKFGFDATHVTCFPDNLMGQKAKAYLRFLGIDTSHVKLQGDRIGVFFLETGAVMRASQIVYDRMDSAFANLDPSWFNWEEILKGADWFHWCGITPALSEGAAKACLEAVKTAKKLGITVSSDIYYRSNLWKYGKTPQDILPELASYSDIILASRKNIEEIFSMKVTAEKGKFVEACKMLMEKYPNIKRVIDTDRVQVSASHNQYNGKMWTGEELIETDYQDITHIVDRIGTGDAFLGGFIYGQVVLQDDLKSLQFGVAAGALKHTIEGDQNLVTVPEVESVMSGDKSGRLKR</sequence>
<feature type="domain" description="Carbohydrate kinase PfkB" evidence="4">
    <location>
        <begin position="1"/>
        <end position="314"/>
    </location>
</feature>
<evidence type="ECO:0000313" key="6">
    <source>
        <dbReference type="Proteomes" id="UP000293162"/>
    </source>
</evidence>